<protein>
    <submittedName>
        <fullName evidence="9">Uncharacterized protein LOC113471541</fullName>
    </submittedName>
</protein>
<dbReference type="SMART" id="SM00355">
    <property type="entry name" value="ZnF_C2H2"/>
    <property type="match status" value="2"/>
</dbReference>
<dbReference type="KEGG" id="dci:113471541"/>
<dbReference type="GO" id="GO:0008270">
    <property type="term" value="F:zinc ion binding"/>
    <property type="evidence" value="ECO:0007669"/>
    <property type="project" value="UniProtKB-KW"/>
</dbReference>
<keyword evidence="3 5" id="KW-0863">Zinc-finger</keyword>
<evidence type="ECO:0000259" key="7">
    <source>
        <dbReference type="PROSITE" id="PS50157"/>
    </source>
</evidence>
<keyword evidence="1" id="KW-0479">Metal-binding</keyword>
<keyword evidence="2" id="KW-0677">Repeat</keyword>
<keyword evidence="8" id="KW-1185">Reference proteome</keyword>
<gene>
    <name evidence="9" type="primary">LOC113471541</name>
</gene>
<evidence type="ECO:0000256" key="6">
    <source>
        <dbReference type="SAM" id="MobiDB-lite"/>
    </source>
</evidence>
<dbReference type="SUPFAM" id="SSF57667">
    <property type="entry name" value="beta-beta-alpha zinc fingers"/>
    <property type="match status" value="1"/>
</dbReference>
<dbReference type="AlphaFoldDB" id="A0A3Q0JHJ8"/>
<dbReference type="Proteomes" id="UP000079169">
    <property type="component" value="Unplaced"/>
</dbReference>
<feature type="region of interest" description="Disordered" evidence="6">
    <location>
        <begin position="1"/>
        <end position="20"/>
    </location>
</feature>
<dbReference type="Gene3D" id="3.30.160.60">
    <property type="entry name" value="Classic Zinc Finger"/>
    <property type="match status" value="1"/>
</dbReference>
<dbReference type="PROSITE" id="PS00028">
    <property type="entry name" value="ZINC_FINGER_C2H2_1"/>
    <property type="match status" value="1"/>
</dbReference>
<dbReference type="GeneID" id="113471541"/>
<accession>A0A3Q0JHJ8</accession>
<reference evidence="9" key="1">
    <citation type="submission" date="2025-08" db="UniProtKB">
        <authorList>
            <consortium name="RefSeq"/>
        </authorList>
    </citation>
    <scope>IDENTIFICATION</scope>
</reference>
<dbReference type="Pfam" id="PF10551">
    <property type="entry name" value="MULE"/>
    <property type="match status" value="1"/>
</dbReference>
<keyword evidence="4" id="KW-0862">Zinc</keyword>
<evidence type="ECO:0000313" key="9">
    <source>
        <dbReference type="RefSeq" id="XP_026686573.1"/>
    </source>
</evidence>
<dbReference type="InterPro" id="IPR036236">
    <property type="entry name" value="Znf_C2H2_sf"/>
</dbReference>
<dbReference type="Pfam" id="PF00096">
    <property type="entry name" value="zf-C2H2"/>
    <property type="match status" value="1"/>
</dbReference>
<name>A0A3Q0JHJ8_DIACI</name>
<dbReference type="PROSITE" id="PS50157">
    <property type="entry name" value="ZINC_FINGER_C2H2_2"/>
    <property type="match status" value="1"/>
</dbReference>
<organism evidence="8 9">
    <name type="scientific">Diaphorina citri</name>
    <name type="common">Asian citrus psyllid</name>
    <dbReference type="NCBI Taxonomy" id="121845"/>
    <lineage>
        <taxon>Eukaryota</taxon>
        <taxon>Metazoa</taxon>
        <taxon>Ecdysozoa</taxon>
        <taxon>Arthropoda</taxon>
        <taxon>Hexapoda</taxon>
        <taxon>Insecta</taxon>
        <taxon>Pterygota</taxon>
        <taxon>Neoptera</taxon>
        <taxon>Paraneoptera</taxon>
        <taxon>Hemiptera</taxon>
        <taxon>Sternorrhyncha</taxon>
        <taxon>Psylloidea</taxon>
        <taxon>Psyllidae</taxon>
        <taxon>Diaphorininae</taxon>
        <taxon>Diaphorina</taxon>
    </lineage>
</organism>
<proteinExistence type="predicted"/>
<evidence type="ECO:0000313" key="8">
    <source>
        <dbReference type="Proteomes" id="UP000079169"/>
    </source>
</evidence>
<evidence type="ECO:0000256" key="4">
    <source>
        <dbReference type="ARBA" id="ARBA00022833"/>
    </source>
</evidence>
<feature type="domain" description="C2H2-type" evidence="7">
    <location>
        <begin position="26"/>
        <end position="44"/>
    </location>
</feature>
<dbReference type="PANTHER" id="PTHR33977:SF1">
    <property type="entry name" value="ZINC ION BINDING PROTEIN"/>
    <property type="match status" value="1"/>
</dbReference>
<dbReference type="InterPro" id="IPR018289">
    <property type="entry name" value="MULE_transposase_dom"/>
</dbReference>
<evidence type="ECO:0000256" key="1">
    <source>
        <dbReference type="ARBA" id="ARBA00022723"/>
    </source>
</evidence>
<evidence type="ECO:0000256" key="2">
    <source>
        <dbReference type="ARBA" id="ARBA00022737"/>
    </source>
</evidence>
<evidence type="ECO:0000256" key="5">
    <source>
        <dbReference type="PROSITE-ProRule" id="PRU00042"/>
    </source>
</evidence>
<dbReference type="PANTHER" id="PTHR33977">
    <property type="entry name" value="ZINC ION BINDING PROTEIN"/>
    <property type="match status" value="1"/>
</dbReference>
<dbReference type="FunFam" id="3.30.160.60:FF:000100">
    <property type="entry name" value="Zinc finger 45-like"/>
    <property type="match status" value="1"/>
</dbReference>
<dbReference type="InterPro" id="IPR013087">
    <property type="entry name" value="Znf_C2H2_type"/>
</dbReference>
<dbReference type="PaxDb" id="121845-A0A3Q0JHJ8"/>
<sequence>MEVSNLSRHHKLCSMKPPSDETVSTFTCNECGKSFSRKDNLRRHSNSCQSVSLKKTKLSCNFSGCSVLFSTRIDLIDHMVGMHQSSAIQSCQFKEFNSHCEFVKWKETEEQLTYSYFSQKGRSSGNTTYFYCQKDGSAKAHRKNDEVDRLTNRKNGKGQVKLGKYCISSMKVVVCPHTNLTKVWYFPTHNHSLDVSDILHQPMSSETSQYIQEQIVLNASPMDIVRNVQNRAQQVEADTGAVSKDVNVTSKVIREQMRKKNMASLLHSDDAKSVQLLADKLLRDDPDMVVIYKPLGEACVVAPDGASVLNEEDDLFMFGFQTQEQRQLMIEGCSNILVVDETHCTNQYDYQLLNVLIVDNNRNGWPVAHLITSKSDEHSLKHFFSALKGKCPDLNVNCVITDDDPSLINAMNAGFSVNADTQMNLRHLLCKWHLLRSFRKNLNEKAPRNLVDEMFVALKIIVNTRNSNTFDDLVKAFLSKYGENASKFIDYFQRYLLDGRIQKWAMCHRNFPHQAVDTTGHVESFHRRLKNDYMLRKPNKRIDKLIELLLTIASDDLWKRKRNATFCTLPSIKSCAHEKSLEIPDSNITYLTDNVWEVKSSHPGQPHEIIKLTDDCNHDHCITKCTVPSCFNLCSHLYYCSCLDVNPLCKHIHKLHSFLTRGVPVAVNASVDNEEHLEPTFSNVTRNIDVQPDQPLLRDSFNLTLSDTAHPDMAYVPDAY</sequence>
<dbReference type="RefSeq" id="XP_026686573.1">
    <property type="nucleotide sequence ID" value="XM_026830772.1"/>
</dbReference>
<evidence type="ECO:0000256" key="3">
    <source>
        <dbReference type="ARBA" id="ARBA00022771"/>
    </source>
</evidence>